<keyword evidence="7" id="KW-0325">Glycoprotein</keyword>
<keyword evidence="8" id="KW-0927">Auxin signaling pathway</keyword>
<feature type="binding site" evidence="9">
    <location>
        <position position="78"/>
    </location>
    <ligand>
        <name>Zn(2+)</name>
        <dbReference type="ChEBI" id="CHEBI:29105"/>
    </ligand>
</feature>
<evidence type="ECO:0000256" key="3">
    <source>
        <dbReference type="ARBA" id="ARBA00022729"/>
    </source>
</evidence>
<dbReference type="GO" id="GO:0009734">
    <property type="term" value="P:auxin-activated signaling pathway"/>
    <property type="evidence" value="ECO:0007669"/>
    <property type="project" value="UniProtKB-KW"/>
</dbReference>
<proteinExistence type="predicted"/>
<dbReference type="GO" id="GO:0046872">
    <property type="term" value="F:metal ion binding"/>
    <property type="evidence" value="ECO:0007669"/>
    <property type="project" value="UniProtKB-KW"/>
</dbReference>
<evidence type="ECO:0000256" key="1">
    <source>
        <dbReference type="ARBA" id="ARBA00004319"/>
    </source>
</evidence>
<name>A0A7S2YVG0_9CHLO</name>
<evidence type="ECO:0000256" key="2">
    <source>
        <dbReference type="ARBA" id="ARBA00022723"/>
    </source>
</evidence>
<keyword evidence="4" id="KW-0256">Endoplasmic reticulum</keyword>
<accession>A0A7S2YVG0</accession>
<evidence type="ECO:0000256" key="4">
    <source>
        <dbReference type="ARBA" id="ARBA00022824"/>
    </source>
</evidence>
<sequence length="182" mass="20224">MGPMTAPVIFGVLITWILVVATFSHVNASPLVIPFPQPRSFGRPGLKHATLYGAVLHKAKHIEVWRQSFEKNTSTPIHSHDSEEVFVGLDGKGVLKYWRDDKRRVVEASVGKDMTWSVPPKVRHQIVGTSAAPPLLFVVTFNNPPMKATTYQSWEPSDAGKLSFPYLFDRGGGDDNDNDNEL</sequence>
<dbReference type="GO" id="GO:0005788">
    <property type="term" value="C:endoplasmic reticulum lumen"/>
    <property type="evidence" value="ECO:0007669"/>
    <property type="project" value="UniProtKB-SubCell"/>
</dbReference>
<comment type="subcellular location">
    <subcellularLocation>
        <location evidence="1">Endoplasmic reticulum lumen</location>
    </subcellularLocation>
</comment>
<dbReference type="EMBL" id="HBHV01001063">
    <property type="protein sequence ID" value="CAE0008761.1"/>
    <property type="molecule type" value="Transcribed_RNA"/>
</dbReference>
<dbReference type="PANTHER" id="PTHR37236">
    <property type="entry name" value="AUXIN-BINDING PROTEIN 1"/>
    <property type="match status" value="1"/>
</dbReference>
<keyword evidence="6" id="KW-0675">Receptor</keyword>
<dbReference type="AlphaFoldDB" id="A0A7S2YVG0"/>
<feature type="signal peptide" evidence="10">
    <location>
        <begin position="1"/>
        <end position="28"/>
    </location>
</feature>
<evidence type="ECO:0000313" key="11">
    <source>
        <dbReference type="EMBL" id="CAE0008761.1"/>
    </source>
</evidence>
<dbReference type="InterPro" id="IPR000526">
    <property type="entry name" value="Auxin-bd"/>
</dbReference>
<dbReference type="PANTHER" id="PTHR37236:SF1">
    <property type="entry name" value="AUXIN-BINDING PROTEIN 1"/>
    <property type="match status" value="1"/>
</dbReference>
<dbReference type="InterPro" id="IPR014710">
    <property type="entry name" value="RmlC-like_jellyroll"/>
</dbReference>
<dbReference type="Pfam" id="PF02041">
    <property type="entry name" value="Auxin_BP"/>
    <property type="match status" value="1"/>
</dbReference>
<organism evidence="11">
    <name type="scientific">Pycnococcus provasolii</name>
    <dbReference type="NCBI Taxonomy" id="41880"/>
    <lineage>
        <taxon>Eukaryota</taxon>
        <taxon>Viridiplantae</taxon>
        <taxon>Chlorophyta</taxon>
        <taxon>Pseudoscourfieldiophyceae</taxon>
        <taxon>Pseudoscourfieldiales</taxon>
        <taxon>Pycnococcaceae</taxon>
        <taxon>Pycnococcus</taxon>
    </lineage>
</organism>
<dbReference type="InterPro" id="IPR011051">
    <property type="entry name" value="RmlC_Cupin_sf"/>
</dbReference>
<dbReference type="GO" id="GO:0010011">
    <property type="term" value="F:auxin binding"/>
    <property type="evidence" value="ECO:0007669"/>
    <property type="project" value="InterPro"/>
</dbReference>
<protein>
    <recommendedName>
        <fullName evidence="12">Cupin 2 conserved barrel domain-containing protein</fullName>
    </recommendedName>
</protein>
<evidence type="ECO:0008006" key="12">
    <source>
        <dbReference type="Google" id="ProtNLM"/>
    </source>
</evidence>
<evidence type="ECO:0000256" key="9">
    <source>
        <dbReference type="PIRSR" id="PIRSR600526-2"/>
    </source>
</evidence>
<reference evidence="11" key="1">
    <citation type="submission" date="2021-01" db="EMBL/GenBank/DDBJ databases">
        <authorList>
            <person name="Corre E."/>
            <person name="Pelletier E."/>
            <person name="Niang G."/>
            <person name="Scheremetjew M."/>
            <person name="Finn R."/>
            <person name="Kale V."/>
            <person name="Holt S."/>
            <person name="Cochrane G."/>
            <person name="Meng A."/>
            <person name="Brown T."/>
            <person name="Cohen L."/>
        </authorList>
    </citation>
    <scope>NUCLEOTIDE SEQUENCE</scope>
    <source>
        <strain evidence="11">RCC2336</strain>
    </source>
</reference>
<keyword evidence="5 9" id="KW-0862">Zinc</keyword>
<feature type="binding site" evidence="9">
    <location>
        <position position="84"/>
    </location>
    <ligand>
        <name>Zn(2+)</name>
        <dbReference type="ChEBI" id="CHEBI:29105"/>
    </ligand>
</feature>
<feature type="binding site" evidence="9">
    <location>
        <position position="80"/>
    </location>
    <ligand>
        <name>Zn(2+)</name>
        <dbReference type="ChEBI" id="CHEBI:29105"/>
    </ligand>
</feature>
<feature type="binding site" evidence="9">
    <location>
        <position position="124"/>
    </location>
    <ligand>
        <name>Zn(2+)</name>
        <dbReference type="ChEBI" id="CHEBI:29105"/>
    </ligand>
</feature>
<keyword evidence="3 10" id="KW-0732">Signal</keyword>
<dbReference type="PRINTS" id="PR00655">
    <property type="entry name" value="AUXINBINDNGP"/>
</dbReference>
<evidence type="ECO:0000256" key="7">
    <source>
        <dbReference type="ARBA" id="ARBA00023180"/>
    </source>
</evidence>
<feature type="chain" id="PRO_5030852193" description="Cupin 2 conserved barrel domain-containing protein" evidence="10">
    <location>
        <begin position="29"/>
        <end position="182"/>
    </location>
</feature>
<evidence type="ECO:0000256" key="8">
    <source>
        <dbReference type="ARBA" id="ARBA00023294"/>
    </source>
</evidence>
<keyword evidence="2 9" id="KW-0479">Metal-binding</keyword>
<gene>
    <name evidence="11" type="ORF">PPRO1316_LOCUS709</name>
</gene>
<evidence type="ECO:0000256" key="10">
    <source>
        <dbReference type="SAM" id="SignalP"/>
    </source>
</evidence>
<evidence type="ECO:0000256" key="5">
    <source>
        <dbReference type="ARBA" id="ARBA00022833"/>
    </source>
</evidence>
<evidence type="ECO:0000256" key="6">
    <source>
        <dbReference type="ARBA" id="ARBA00023170"/>
    </source>
</evidence>
<dbReference type="Gene3D" id="2.60.120.10">
    <property type="entry name" value="Jelly Rolls"/>
    <property type="match status" value="1"/>
</dbReference>
<dbReference type="SUPFAM" id="SSF51182">
    <property type="entry name" value="RmlC-like cupins"/>
    <property type="match status" value="1"/>
</dbReference>